<proteinExistence type="predicted"/>
<dbReference type="SMART" id="SM00304">
    <property type="entry name" value="HAMP"/>
    <property type="match status" value="1"/>
</dbReference>
<keyword evidence="3" id="KW-0808">Transferase</keyword>
<evidence type="ECO:0000313" key="9">
    <source>
        <dbReference type="Proteomes" id="UP000434409"/>
    </source>
</evidence>
<evidence type="ECO:0000256" key="6">
    <source>
        <dbReference type="SAM" id="Phobius"/>
    </source>
</evidence>
<dbReference type="CDD" id="cd06225">
    <property type="entry name" value="HAMP"/>
    <property type="match status" value="1"/>
</dbReference>
<dbReference type="InterPro" id="IPR003594">
    <property type="entry name" value="HATPase_dom"/>
</dbReference>
<keyword evidence="5" id="KW-0175">Coiled coil</keyword>
<accession>A0A6N7V109</accession>
<evidence type="ECO:0000259" key="7">
    <source>
        <dbReference type="PROSITE" id="PS50885"/>
    </source>
</evidence>
<dbReference type="GO" id="GO:0000155">
    <property type="term" value="F:phosphorelay sensor kinase activity"/>
    <property type="evidence" value="ECO:0007669"/>
    <property type="project" value="InterPro"/>
</dbReference>
<name>A0A6N7V109_9FIRM</name>
<dbReference type="Proteomes" id="UP000434409">
    <property type="component" value="Unassembled WGS sequence"/>
</dbReference>
<dbReference type="GO" id="GO:0016020">
    <property type="term" value="C:membrane"/>
    <property type="evidence" value="ECO:0007669"/>
    <property type="project" value="UniProtKB-SubCell"/>
</dbReference>
<dbReference type="InterPro" id="IPR036890">
    <property type="entry name" value="HATPase_C_sf"/>
</dbReference>
<sequence>MIRKMITKGIQTKYLLHTLALLGVALLLSGAGVWTYVRKELTESITNKYVFMNEKLGIALDGLYRKSDNVMADCILYEEVQKSLQVRELEDVEKHALSKYFAYVDLEYVEEYCYVDNKQNVYHHSYSNLTYEEVKNSGLEAELGDAYSRTVWFWKEDTLFGGTEPALFVGRYVRSMNYAHSPGMLFFKMRTPFLDQIIKGDQEVTSQAVTGILDADGRACTLWTRREDGEAIGKMVWQEIKKTGGSRMILEGKRVKGGVLCAYRQKESQMTVFTFVPDSTLTGGLTQVLQVMGIIYLLVLAAAVVLSLYFSKRFTRPIQEISDAMTGFDGQDFTRTVHVQTNTELDKIGDSYNEMLGKIQTLLEEIKDQEKELRISEMNTLMSQINPHFLYNTLDTIYMLARMNGEETTMRMIEALSRYLRLSLSKGENLVTLEAELENVRSYMEIHQIRNENLFHYEIDCQVDPEKVWVVKLILQPLVENALKHGFADRFEGGLIRIRVTEEAEGILICVFNNGSAMPEAVMEKLNGLMKLPFGEIKKAFPEKKRGYGMINVVTRLRLKYGEEVKMWYETQETGTNCYVLLPKESAES</sequence>
<keyword evidence="9" id="KW-1185">Reference proteome</keyword>
<dbReference type="SUPFAM" id="SSF158472">
    <property type="entry name" value="HAMP domain-like"/>
    <property type="match status" value="1"/>
</dbReference>
<keyword evidence="2" id="KW-0597">Phosphoprotein</keyword>
<feature type="domain" description="HAMP" evidence="7">
    <location>
        <begin position="312"/>
        <end position="364"/>
    </location>
</feature>
<dbReference type="InterPro" id="IPR010559">
    <property type="entry name" value="Sig_transdc_His_kin_internal"/>
</dbReference>
<dbReference type="Pfam" id="PF06580">
    <property type="entry name" value="His_kinase"/>
    <property type="match status" value="1"/>
</dbReference>
<feature type="coiled-coil region" evidence="5">
    <location>
        <begin position="352"/>
        <end position="379"/>
    </location>
</feature>
<dbReference type="PANTHER" id="PTHR34220">
    <property type="entry name" value="SENSOR HISTIDINE KINASE YPDA"/>
    <property type="match status" value="1"/>
</dbReference>
<dbReference type="Pfam" id="PF02518">
    <property type="entry name" value="HATPase_c"/>
    <property type="match status" value="1"/>
</dbReference>
<dbReference type="Pfam" id="PF00672">
    <property type="entry name" value="HAMP"/>
    <property type="match status" value="1"/>
</dbReference>
<keyword evidence="4 8" id="KW-0418">Kinase</keyword>
<evidence type="ECO:0000256" key="2">
    <source>
        <dbReference type="ARBA" id="ARBA00022553"/>
    </source>
</evidence>
<dbReference type="Gene3D" id="3.30.565.10">
    <property type="entry name" value="Histidine kinase-like ATPase, C-terminal domain"/>
    <property type="match status" value="1"/>
</dbReference>
<evidence type="ECO:0000256" key="5">
    <source>
        <dbReference type="SAM" id="Coils"/>
    </source>
</evidence>
<comment type="caution">
    <text evidence="8">The sequence shown here is derived from an EMBL/GenBank/DDBJ whole genome shotgun (WGS) entry which is preliminary data.</text>
</comment>
<keyword evidence="6" id="KW-0812">Transmembrane</keyword>
<protein>
    <submittedName>
        <fullName evidence="8">Sensor histidine kinase</fullName>
    </submittedName>
</protein>
<gene>
    <name evidence="8" type="ORF">FYJ34_05965</name>
</gene>
<comment type="subcellular location">
    <subcellularLocation>
        <location evidence="1">Membrane</location>
    </subcellularLocation>
</comment>
<evidence type="ECO:0000256" key="4">
    <source>
        <dbReference type="ARBA" id="ARBA00022777"/>
    </source>
</evidence>
<keyword evidence="6" id="KW-0472">Membrane</keyword>
<keyword evidence="6" id="KW-1133">Transmembrane helix</keyword>
<dbReference type="InterPro" id="IPR003660">
    <property type="entry name" value="HAMP_dom"/>
</dbReference>
<dbReference type="PANTHER" id="PTHR34220:SF7">
    <property type="entry name" value="SENSOR HISTIDINE KINASE YPDA"/>
    <property type="match status" value="1"/>
</dbReference>
<dbReference type="EMBL" id="VULY01000018">
    <property type="protein sequence ID" value="MSR93820.1"/>
    <property type="molecule type" value="Genomic_DNA"/>
</dbReference>
<dbReference type="Gene3D" id="6.10.340.10">
    <property type="match status" value="1"/>
</dbReference>
<evidence type="ECO:0000256" key="1">
    <source>
        <dbReference type="ARBA" id="ARBA00004370"/>
    </source>
</evidence>
<dbReference type="AlphaFoldDB" id="A0A6N7V109"/>
<dbReference type="RefSeq" id="WP_154477044.1">
    <property type="nucleotide sequence ID" value="NZ_VULY01000018.1"/>
</dbReference>
<dbReference type="SUPFAM" id="SSF55874">
    <property type="entry name" value="ATPase domain of HSP90 chaperone/DNA topoisomerase II/histidine kinase"/>
    <property type="match status" value="1"/>
</dbReference>
<feature type="transmembrane region" description="Helical" evidence="6">
    <location>
        <begin position="288"/>
        <end position="310"/>
    </location>
</feature>
<dbReference type="InterPro" id="IPR050640">
    <property type="entry name" value="Bact_2-comp_sensor_kinase"/>
</dbReference>
<dbReference type="PROSITE" id="PS50885">
    <property type="entry name" value="HAMP"/>
    <property type="match status" value="1"/>
</dbReference>
<organism evidence="8 9">
    <name type="scientific">Suipraeoptans intestinalis</name>
    <dbReference type="NCBI Taxonomy" id="2606628"/>
    <lineage>
        <taxon>Bacteria</taxon>
        <taxon>Bacillati</taxon>
        <taxon>Bacillota</taxon>
        <taxon>Clostridia</taxon>
        <taxon>Lachnospirales</taxon>
        <taxon>Lachnospiraceae</taxon>
        <taxon>Suipraeoptans</taxon>
    </lineage>
</organism>
<evidence type="ECO:0000313" key="8">
    <source>
        <dbReference type="EMBL" id="MSR93820.1"/>
    </source>
</evidence>
<reference evidence="8 9" key="1">
    <citation type="submission" date="2019-08" db="EMBL/GenBank/DDBJ databases">
        <title>In-depth cultivation of the pig gut microbiome towards novel bacterial diversity and tailored functional studies.</title>
        <authorList>
            <person name="Wylensek D."/>
            <person name="Hitch T.C.A."/>
            <person name="Clavel T."/>
        </authorList>
    </citation>
    <scope>NUCLEOTIDE SEQUENCE [LARGE SCALE GENOMIC DNA]</scope>
    <source>
        <strain evidence="8 9">68-1-5</strain>
    </source>
</reference>
<evidence type="ECO:0000256" key="3">
    <source>
        <dbReference type="ARBA" id="ARBA00022679"/>
    </source>
</evidence>